<evidence type="ECO:0000256" key="2">
    <source>
        <dbReference type="ARBA" id="ARBA00023027"/>
    </source>
</evidence>
<dbReference type="KEGG" id="svo:SVI_2724"/>
<keyword evidence="1" id="KW-0808">Transferase</keyword>
<feature type="binding site" evidence="3">
    <location>
        <begin position="48"/>
        <end position="67"/>
    </location>
    <ligand>
        <name>NAD(+)</name>
        <dbReference type="ChEBI" id="CHEBI:57540"/>
    </ligand>
</feature>
<dbReference type="NCBIfam" id="NF001755">
    <property type="entry name" value="PRK00481.1-5"/>
    <property type="match status" value="1"/>
</dbReference>
<keyword evidence="2 3" id="KW-0520">NAD</keyword>
<evidence type="ECO:0000313" key="6">
    <source>
        <dbReference type="EMBL" id="BAJ02695.1"/>
    </source>
</evidence>
<proteinExistence type="inferred from homology"/>
<organism evidence="6 7">
    <name type="scientific">Shewanella violacea (strain JCM 10179 / CIP 106290 / LMG 19151 / DSS12)</name>
    <dbReference type="NCBI Taxonomy" id="637905"/>
    <lineage>
        <taxon>Bacteria</taxon>
        <taxon>Pseudomonadati</taxon>
        <taxon>Pseudomonadota</taxon>
        <taxon>Gammaproteobacteria</taxon>
        <taxon>Alteromonadales</taxon>
        <taxon>Shewanellaceae</taxon>
        <taxon>Shewanella</taxon>
    </lineage>
</organism>
<keyword evidence="3" id="KW-0479">Metal-binding</keyword>
<accession>D4ZLZ6</accession>
<feature type="binding site" evidence="3">
    <location>
        <position position="155"/>
    </location>
    <ligand>
        <name>Zn(2+)</name>
        <dbReference type="ChEBI" id="CHEBI:29105"/>
    </ligand>
</feature>
<comment type="subcellular location">
    <subcellularLocation>
        <location evidence="3">Cytoplasm</location>
    </subcellularLocation>
</comment>
<dbReference type="STRING" id="637905.SVI_2724"/>
<keyword evidence="3" id="KW-0963">Cytoplasm</keyword>
<feature type="binding site" evidence="3">
    <location>
        <position position="258"/>
    </location>
    <ligand>
        <name>NAD(+)</name>
        <dbReference type="ChEBI" id="CHEBI:57540"/>
    </ligand>
</feature>
<dbReference type="InterPro" id="IPR027546">
    <property type="entry name" value="Sirtuin_class_III"/>
</dbReference>
<protein>
    <recommendedName>
        <fullName evidence="3">NAD-dependent protein deacylase</fullName>
        <ecNumber evidence="3">2.3.1.286</ecNumber>
    </recommendedName>
    <alternativeName>
        <fullName evidence="3">Regulatory protein SIR2 homolog</fullName>
    </alternativeName>
</protein>
<dbReference type="PANTHER" id="PTHR11085">
    <property type="entry name" value="NAD-DEPENDENT PROTEIN DEACYLASE SIRTUIN-5, MITOCHONDRIAL-RELATED"/>
    <property type="match status" value="1"/>
</dbReference>
<dbReference type="Proteomes" id="UP000002350">
    <property type="component" value="Chromosome"/>
</dbReference>
<evidence type="ECO:0000256" key="3">
    <source>
        <dbReference type="HAMAP-Rule" id="MF_01121"/>
    </source>
</evidence>
<sequence length="280" mass="31575">MYCYYRITTNFIILCIRYSRQDYQVIFNKNKQSMEGTKMYRQIVILTGAGISAESGIKTFRDQDGLWEAHKIQDVATPEGYARDPELVEGFYNTRWSQLHSGDVEANAGHDALARLEREFDGDFLLVTQNIDDLHERAGSRRLLHMHGELSKGRCPRSGQTFLLKDPFGPEHTCTCCIPAQRLRPDVVWFGEIPIGLDRIQDALDTCDLFIAIGTSGTVYPAAGFVDIANHHGAQTVEVNLVEADRHSQFQFHLQGKASEILPKMVERILSGAIINNDSQ</sequence>
<dbReference type="SUPFAM" id="SSF52467">
    <property type="entry name" value="DHS-like NAD/FAD-binding domain"/>
    <property type="match status" value="1"/>
</dbReference>
<comment type="domain">
    <text evidence="3">2 residues (Tyr-92 and Arg-95) present in a large hydrophobic pocket are probably involved in substrate specificity. They are important for desuccinylation activity, but dispensable for deacetylation activity.</text>
</comment>
<evidence type="ECO:0000313" key="7">
    <source>
        <dbReference type="Proteomes" id="UP000002350"/>
    </source>
</evidence>
<dbReference type="InterPro" id="IPR026590">
    <property type="entry name" value="Ssirtuin_cat_dom"/>
</dbReference>
<dbReference type="InterPro" id="IPR029035">
    <property type="entry name" value="DHS-like_NAD/FAD-binding_dom"/>
</dbReference>
<dbReference type="GO" id="GO:0017136">
    <property type="term" value="F:histone deacetylase activity, NAD-dependent"/>
    <property type="evidence" value="ECO:0007669"/>
    <property type="project" value="TreeGrafter"/>
</dbReference>
<comment type="similarity">
    <text evidence="3">Belongs to the sirtuin family. Class III subfamily.</text>
</comment>
<dbReference type="GO" id="GO:0008270">
    <property type="term" value="F:zinc ion binding"/>
    <property type="evidence" value="ECO:0007669"/>
    <property type="project" value="UniProtKB-UniRule"/>
</dbReference>
<feature type="binding site" evidence="3">
    <location>
        <position position="174"/>
    </location>
    <ligand>
        <name>Zn(2+)</name>
        <dbReference type="ChEBI" id="CHEBI:29105"/>
    </ligand>
</feature>
<comment type="catalytic activity">
    <reaction evidence="3">
        <text>N(6)-succinyl-L-lysyl-[protein] + NAD(+) + H2O = 2''-O-succinyl-ADP-D-ribose + nicotinamide + L-lysyl-[protein]</text>
        <dbReference type="Rhea" id="RHEA:47668"/>
        <dbReference type="Rhea" id="RHEA-COMP:9752"/>
        <dbReference type="Rhea" id="RHEA-COMP:11877"/>
        <dbReference type="ChEBI" id="CHEBI:15377"/>
        <dbReference type="ChEBI" id="CHEBI:17154"/>
        <dbReference type="ChEBI" id="CHEBI:29969"/>
        <dbReference type="ChEBI" id="CHEBI:57540"/>
        <dbReference type="ChEBI" id="CHEBI:87830"/>
        <dbReference type="ChEBI" id="CHEBI:87832"/>
    </reaction>
</comment>
<dbReference type="CDD" id="cd01412">
    <property type="entry name" value="SIRT5_Af1_CobB"/>
    <property type="match status" value="1"/>
</dbReference>
<feature type="binding site" evidence="3">
    <location>
        <begin position="240"/>
        <end position="242"/>
    </location>
    <ligand>
        <name>NAD(+)</name>
        <dbReference type="ChEBI" id="CHEBI:57540"/>
    </ligand>
</feature>
<feature type="domain" description="Deacetylase sirtuin-type" evidence="5">
    <location>
        <begin position="27"/>
        <end position="272"/>
    </location>
</feature>
<feature type="binding site" evidence="3">
    <location>
        <begin position="214"/>
        <end position="216"/>
    </location>
    <ligand>
        <name>NAD(+)</name>
        <dbReference type="ChEBI" id="CHEBI:57540"/>
    </ligand>
</feature>
<dbReference type="InterPro" id="IPR026591">
    <property type="entry name" value="Sirtuin_cat_small_dom_sf"/>
</dbReference>
<dbReference type="Gene3D" id="3.40.50.1220">
    <property type="entry name" value="TPP-binding domain"/>
    <property type="match status" value="1"/>
</dbReference>
<dbReference type="HOGENOM" id="CLU_023643_3_1_6"/>
<gene>
    <name evidence="6" type="primary">npdA</name>
    <name evidence="3" type="synonym">cobB</name>
    <name evidence="6" type="ordered locus">SVI_2724</name>
</gene>
<keyword evidence="7" id="KW-1185">Reference proteome</keyword>
<dbReference type="PANTHER" id="PTHR11085:SF4">
    <property type="entry name" value="NAD-DEPENDENT PROTEIN DEACYLASE"/>
    <property type="match status" value="1"/>
</dbReference>
<dbReference type="GO" id="GO:0036054">
    <property type="term" value="F:protein-malonyllysine demalonylase activity"/>
    <property type="evidence" value="ECO:0007669"/>
    <property type="project" value="InterPro"/>
</dbReference>
<evidence type="ECO:0000256" key="4">
    <source>
        <dbReference type="PROSITE-ProRule" id="PRU00236"/>
    </source>
</evidence>
<dbReference type="GO" id="GO:0070403">
    <property type="term" value="F:NAD+ binding"/>
    <property type="evidence" value="ECO:0007669"/>
    <property type="project" value="UniProtKB-UniRule"/>
</dbReference>
<keyword evidence="3" id="KW-0862">Zinc</keyword>
<comment type="cofactor">
    <cofactor evidence="3">
        <name>Zn(2+)</name>
        <dbReference type="ChEBI" id="CHEBI:29105"/>
    </cofactor>
    <text evidence="3">Binds 1 zinc ion per subunit.</text>
</comment>
<dbReference type="Pfam" id="PF02146">
    <property type="entry name" value="SIR2"/>
    <property type="match status" value="1"/>
</dbReference>
<comment type="catalytic activity">
    <reaction evidence="3">
        <text>N(6)-acetyl-L-lysyl-[protein] + NAD(+) + H2O = 2''-O-acetyl-ADP-D-ribose + nicotinamide + L-lysyl-[protein]</text>
        <dbReference type="Rhea" id="RHEA:43636"/>
        <dbReference type="Rhea" id="RHEA-COMP:9752"/>
        <dbReference type="Rhea" id="RHEA-COMP:10731"/>
        <dbReference type="ChEBI" id="CHEBI:15377"/>
        <dbReference type="ChEBI" id="CHEBI:17154"/>
        <dbReference type="ChEBI" id="CHEBI:29969"/>
        <dbReference type="ChEBI" id="CHEBI:57540"/>
        <dbReference type="ChEBI" id="CHEBI:61930"/>
        <dbReference type="ChEBI" id="CHEBI:83767"/>
        <dbReference type="EC" id="2.3.1.286"/>
    </reaction>
</comment>
<dbReference type="GO" id="GO:0005737">
    <property type="term" value="C:cytoplasm"/>
    <property type="evidence" value="ECO:0007669"/>
    <property type="project" value="UniProtKB-SubCell"/>
</dbReference>
<dbReference type="RefSeq" id="WP_013051995.1">
    <property type="nucleotide sequence ID" value="NC_014012.1"/>
</dbReference>
<evidence type="ECO:0000256" key="1">
    <source>
        <dbReference type="ARBA" id="ARBA00022679"/>
    </source>
</evidence>
<dbReference type="EC" id="2.3.1.286" evidence="3"/>
<dbReference type="eggNOG" id="COG0846">
    <property type="taxonomic scope" value="Bacteria"/>
</dbReference>
<dbReference type="GO" id="GO:0036055">
    <property type="term" value="F:protein-succinyllysine desuccinylase activity"/>
    <property type="evidence" value="ECO:0007669"/>
    <property type="project" value="UniProtKB-UniRule"/>
</dbReference>
<evidence type="ECO:0000259" key="5">
    <source>
        <dbReference type="PROSITE" id="PS50305"/>
    </source>
</evidence>
<comment type="caution">
    <text evidence="3 4">Lacks conserved residue(s) required for the propagation of feature annotation.</text>
</comment>
<dbReference type="EMBL" id="AP011177">
    <property type="protein sequence ID" value="BAJ02695.1"/>
    <property type="molecule type" value="Genomic_DNA"/>
</dbReference>
<dbReference type="PROSITE" id="PS50305">
    <property type="entry name" value="SIRTUIN"/>
    <property type="match status" value="1"/>
</dbReference>
<feature type="binding site" evidence="3">
    <location>
        <position position="92"/>
    </location>
    <ligand>
        <name>substrate</name>
    </ligand>
</feature>
<dbReference type="Gene3D" id="3.30.1600.10">
    <property type="entry name" value="SIR2/SIRT2 'Small Domain"/>
    <property type="match status" value="1"/>
</dbReference>
<feature type="binding site" evidence="3">
    <location>
        <begin position="129"/>
        <end position="132"/>
    </location>
    <ligand>
        <name>NAD(+)</name>
        <dbReference type="ChEBI" id="CHEBI:57540"/>
    </ligand>
</feature>
<dbReference type="InterPro" id="IPR003000">
    <property type="entry name" value="Sirtuin"/>
</dbReference>
<name>D4ZLZ6_SHEVD</name>
<reference evidence="7" key="1">
    <citation type="journal article" date="2010" name="Mol. Biosyst.">
        <title>Complete genome sequence and comparative analysis of Shewanella violacea, a psychrophilic and piezophilic bacterium from deep sea floor sediments.</title>
        <authorList>
            <person name="Aono E."/>
            <person name="Baba T."/>
            <person name="Ara T."/>
            <person name="Nishi T."/>
            <person name="Nakamichi T."/>
            <person name="Inamoto E."/>
            <person name="Toyonaga H."/>
            <person name="Hasegawa M."/>
            <person name="Takai Y."/>
            <person name="Okumura Y."/>
            <person name="Baba M."/>
            <person name="Tomita M."/>
            <person name="Kato C."/>
            <person name="Oshima T."/>
            <person name="Nakasone K."/>
            <person name="Mori H."/>
        </authorList>
    </citation>
    <scope>NUCLEOTIDE SEQUENCE [LARGE SCALE GENOMIC DNA]</scope>
    <source>
        <strain evidence="7">JCM 10179 / CIP 106290 / LMG 19151 / DSS12</strain>
    </source>
</reference>
<feature type="binding site" evidence="3">
    <location>
        <position position="95"/>
    </location>
    <ligand>
        <name>substrate</name>
    </ligand>
</feature>
<comment type="function">
    <text evidence="3">NAD-dependent lysine deacetylase and desuccinylase that specifically removes acetyl and succinyl groups on target proteins. Modulates the activities of several proteins which are inactive in their acylated form.</text>
</comment>
<dbReference type="InterPro" id="IPR050134">
    <property type="entry name" value="NAD-dep_sirtuin_deacylases"/>
</dbReference>
<feature type="active site" description="Proton acceptor" evidence="3">
    <location>
        <position position="147"/>
    </location>
</feature>
<dbReference type="HAMAP" id="MF_01121">
    <property type="entry name" value="Sirtuin_ClassIII"/>
    <property type="match status" value="1"/>
</dbReference>
<dbReference type="AlphaFoldDB" id="D4ZLZ6"/>